<dbReference type="EMBL" id="JBHTCA010000013">
    <property type="protein sequence ID" value="MFC7410227.1"/>
    <property type="molecule type" value="Genomic_DNA"/>
</dbReference>
<dbReference type="Gene3D" id="3.40.50.1110">
    <property type="entry name" value="SGNH hydrolase"/>
    <property type="match status" value="1"/>
</dbReference>
<comment type="caution">
    <text evidence="2">The sequence shown here is derived from an EMBL/GenBank/DDBJ whole genome shotgun (WGS) entry which is preliminary data.</text>
</comment>
<dbReference type="InterPro" id="IPR036514">
    <property type="entry name" value="SGNH_hydro_sf"/>
</dbReference>
<proteinExistence type="predicted"/>
<reference evidence="3" key="1">
    <citation type="journal article" date="2019" name="Int. J. Syst. Evol. Microbiol.">
        <title>The Global Catalogue of Microorganisms (GCM) 10K type strain sequencing project: providing services to taxonomists for standard genome sequencing and annotation.</title>
        <authorList>
            <consortium name="The Broad Institute Genomics Platform"/>
            <consortium name="The Broad Institute Genome Sequencing Center for Infectious Disease"/>
            <person name="Wu L."/>
            <person name="Ma J."/>
        </authorList>
    </citation>
    <scope>NUCLEOTIDE SEQUENCE [LARGE SCALE GENOMIC DNA]</scope>
    <source>
        <strain evidence="3">CGMCC 1.12371</strain>
    </source>
</reference>
<name>A0ABW2QPM9_9BURK</name>
<accession>A0ABW2QPM9</accession>
<keyword evidence="2" id="KW-0378">Hydrolase</keyword>
<dbReference type="Pfam" id="PF13472">
    <property type="entry name" value="Lipase_GDSL_2"/>
    <property type="match status" value="1"/>
</dbReference>
<evidence type="ECO:0000313" key="2">
    <source>
        <dbReference type="EMBL" id="MFC7410227.1"/>
    </source>
</evidence>
<feature type="domain" description="SGNH hydrolase-type esterase" evidence="1">
    <location>
        <begin position="9"/>
        <end position="173"/>
    </location>
</feature>
<gene>
    <name evidence="2" type="ORF">ACFQPB_15270</name>
</gene>
<evidence type="ECO:0000259" key="1">
    <source>
        <dbReference type="Pfam" id="PF13472"/>
    </source>
</evidence>
<dbReference type="RefSeq" id="WP_382224984.1">
    <property type="nucleotide sequence ID" value="NZ_JBHTCA010000013.1"/>
</dbReference>
<dbReference type="SUPFAM" id="SSF52266">
    <property type="entry name" value="SGNH hydrolase"/>
    <property type="match status" value="1"/>
</dbReference>
<dbReference type="GO" id="GO:0016787">
    <property type="term" value="F:hydrolase activity"/>
    <property type="evidence" value="ECO:0007669"/>
    <property type="project" value="UniProtKB-KW"/>
</dbReference>
<protein>
    <submittedName>
        <fullName evidence="2">SGNH/GDSL hydrolase family protein</fullName>
    </submittedName>
</protein>
<evidence type="ECO:0000313" key="3">
    <source>
        <dbReference type="Proteomes" id="UP001596501"/>
    </source>
</evidence>
<dbReference type="Proteomes" id="UP001596501">
    <property type="component" value="Unassembled WGS sequence"/>
</dbReference>
<keyword evidence="3" id="KW-1185">Reference proteome</keyword>
<dbReference type="CDD" id="cd00229">
    <property type="entry name" value="SGNH_hydrolase"/>
    <property type="match status" value="1"/>
</dbReference>
<organism evidence="2 3">
    <name type="scientific">Hydrogenophaga atypica</name>
    <dbReference type="NCBI Taxonomy" id="249409"/>
    <lineage>
        <taxon>Bacteria</taxon>
        <taxon>Pseudomonadati</taxon>
        <taxon>Pseudomonadota</taxon>
        <taxon>Betaproteobacteria</taxon>
        <taxon>Burkholderiales</taxon>
        <taxon>Comamonadaceae</taxon>
        <taxon>Hydrogenophaga</taxon>
    </lineage>
</organism>
<sequence>MVTQPHIALLGDSILDNARYVVAGQAVVDHLRQGLGAGIGCSLVAVDGDTTRNVYAQLQRLPANTTHLVLSMGGNDALAWLPTLNQPAGSVMEALDHLQRIQAEFREHYEALLEQIRLVNKPTLVFTIYDAVPGLTPALRAALSLFNDVVLRTAMRHTFDIMELRDLLTQPEDYSSVSPIEPSEQAGKKLASAISKWVADA</sequence>
<dbReference type="InterPro" id="IPR013830">
    <property type="entry name" value="SGNH_hydro"/>
</dbReference>